<keyword evidence="3" id="KW-1185">Reference proteome</keyword>
<dbReference type="InParanoid" id="A0A2G5C0W0"/>
<evidence type="ECO:0000313" key="3">
    <source>
        <dbReference type="Proteomes" id="UP000230069"/>
    </source>
</evidence>
<gene>
    <name evidence="2" type="ORF">AQUCO_15900002v1</name>
</gene>
<dbReference type="EMBL" id="KZ305162">
    <property type="protein sequence ID" value="PIA24885.1"/>
    <property type="molecule type" value="Genomic_DNA"/>
</dbReference>
<dbReference type="AlphaFoldDB" id="A0A2G5C0W0"/>
<dbReference type="OrthoDB" id="10607260at2759"/>
<evidence type="ECO:0000256" key="1">
    <source>
        <dbReference type="SAM" id="MobiDB-lite"/>
    </source>
</evidence>
<proteinExistence type="predicted"/>
<accession>A0A2G5C0W0</accession>
<feature type="region of interest" description="Disordered" evidence="1">
    <location>
        <begin position="103"/>
        <end position="158"/>
    </location>
</feature>
<reference evidence="2 3" key="1">
    <citation type="submission" date="2017-09" db="EMBL/GenBank/DDBJ databases">
        <title>WGS assembly of Aquilegia coerulea Goldsmith.</title>
        <authorList>
            <person name="Hodges S."/>
            <person name="Kramer E."/>
            <person name="Nordborg M."/>
            <person name="Tomkins J."/>
            <person name="Borevitz J."/>
            <person name="Derieg N."/>
            <person name="Yan J."/>
            <person name="Mihaltcheva S."/>
            <person name="Hayes R.D."/>
            <person name="Rokhsar D."/>
        </authorList>
    </citation>
    <scope>NUCLEOTIDE SEQUENCE [LARGE SCALE GENOMIC DNA]</scope>
    <source>
        <strain evidence="3">cv. Goldsmith</strain>
    </source>
</reference>
<evidence type="ECO:0000313" key="2">
    <source>
        <dbReference type="EMBL" id="PIA24885.1"/>
    </source>
</evidence>
<name>A0A2G5C0W0_AQUCA</name>
<organism evidence="2 3">
    <name type="scientific">Aquilegia coerulea</name>
    <name type="common">Rocky mountain columbine</name>
    <dbReference type="NCBI Taxonomy" id="218851"/>
    <lineage>
        <taxon>Eukaryota</taxon>
        <taxon>Viridiplantae</taxon>
        <taxon>Streptophyta</taxon>
        <taxon>Embryophyta</taxon>
        <taxon>Tracheophyta</taxon>
        <taxon>Spermatophyta</taxon>
        <taxon>Magnoliopsida</taxon>
        <taxon>Ranunculales</taxon>
        <taxon>Ranunculaceae</taxon>
        <taxon>Thalictroideae</taxon>
        <taxon>Aquilegia</taxon>
    </lineage>
</organism>
<sequence length="158" mass="17672">MLKPKRQISPLGFQTGLELHQIKDLNITKWGEFGLIHSKELVCFNGPKTENNLLGPTMMSPLLMDNSFTIGQQVGPPMQTTEPVPQQPVLIFEIQRQITLTINGKRKGRPPGSKTKVRSENLISATNSKKPIDRVQVKGKKKRGCGKITDLEDEEEVN</sequence>
<protein>
    <submittedName>
        <fullName evidence="2">Uncharacterized protein</fullName>
    </submittedName>
</protein>
<dbReference type="Proteomes" id="UP000230069">
    <property type="component" value="Unassembled WGS sequence"/>
</dbReference>